<evidence type="ECO:0000256" key="1">
    <source>
        <dbReference type="SAM" id="Phobius"/>
    </source>
</evidence>
<name>A0A179D193_9BACT</name>
<dbReference type="InterPro" id="IPR037185">
    <property type="entry name" value="EmrE-like"/>
</dbReference>
<dbReference type="Proteomes" id="UP000078390">
    <property type="component" value="Unassembled WGS sequence"/>
</dbReference>
<gene>
    <name evidence="3" type="ORF">TDIS_2081</name>
</gene>
<dbReference type="EMBL" id="LWLG01000024">
    <property type="protein sequence ID" value="OAQ19827.1"/>
    <property type="molecule type" value="Genomic_DNA"/>
</dbReference>
<comment type="caution">
    <text evidence="3">The sequence shown here is derived from an EMBL/GenBank/DDBJ whole genome shotgun (WGS) entry which is preliminary data.</text>
</comment>
<feature type="transmembrane region" description="Helical" evidence="1">
    <location>
        <begin position="165"/>
        <end position="185"/>
    </location>
</feature>
<sequence>MIWFTLALGAAFFVALGDALNKKFFARDGMVLMATARTLGPLPFLLFFLWIFFPTSELLSHFSKALQNPEFLKTVGLLLPLETLAILLYMEAIRISPLSLTLPFLSFTPTFIILTGYIVLGEKLSWKGIGGIGLVVLGSYLLHLPVLKEGPLTPFRALFRERGSLLMLAVALIYAVTTVFGKKAILLSDPLWFAGSYFVLLGLFVPAVLKLFFRPRILNFIKQNLKGVLLLGLTQALMIICHMKAISLAPAAYMIAVKRTSILFGILFGGAFFQESHLQARFFAASIMLLGVVLIVTG</sequence>
<feature type="transmembrane region" description="Helical" evidence="1">
    <location>
        <begin position="280"/>
        <end position="297"/>
    </location>
</feature>
<dbReference type="PANTHER" id="PTHR22911">
    <property type="entry name" value="ACYL-MALONYL CONDENSING ENZYME-RELATED"/>
    <property type="match status" value="1"/>
</dbReference>
<keyword evidence="1" id="KW-1133">Transmembrane helix</keyword>
<feature type="transmembrane region" description="Helical" evidence="1">
    <location>
        <begin position="191"/>
        <end position="213"/>
    </location>
</feature>
<dbReference type="RefSeq" id="WP_068671808.1">
    <property type="nucleotide sequence ID" value="NZ_LWLG01000024.1"/>
</dbReference>
<keyword evidence="1" id="KW-0812">Transmembrane</keyword>
<dbReference type="OrthoDB" id="9793223at2"/>
<keyword evidence="4" id="KW-1185">Reference proteome</keyword>
<accession>A0A179D193</accession>
<feature type="transmembrane region" description="Helical" evidence="1">
    <location>
        <begin position="225"/>
        <end position="245"/>
    </location>
</feature>
<dbReference type="Gene3D" id="1.10.3730.20">
    <property type="match status" value="1"/>
</dbReference>
<feature type="transmembrane region" description="Helical" evidence="1">
    <location>
        <begin position="251"/>
        <end position="273"/>
    </location>
</feature>
<dbReference type="SUPFAM" id="SSF103481">
    <property type="entry name" value="Multidrug resistance efflux transporter EmrE"/>
    <property type="match status" value="1"/>
</dbReference>
<dbReference type="PANTHER" id="PTHR22911:SF137">
    <property type="entry name" value="SOLUTE CARRIER FAMILY 35 MEMBER G2-RELATED"/>
    <property type="match status" value="1"/>
</dbReference>
<feature type="transmembrane region" description="Helical" evidence="1">
    <location>
        <begin position="102"/>
        <end position="120"/>
    </location>
</feature>
<dbReference type="Pfam" id="PF00892">
    <property type="entry name" value="EamA"/>
    <property type="match status" value="2"/>
</dbReference>
<evidence type="ECO:0000313" key="3">
    <source>
        <dbReference type="EMBL" id="OAQ19827.1"/>
    </source>
</evidence>
<proteinExistence type="predicted"/>
<dbReference type="GO" id="GO:0016020">
    <property type="term" value="C:membrane"/>
    <property type="evidence" value="ECO:0007669"/>
    <property type="project" value="InterPro"/>
</dbReference>
<organism evidence="3 4">
    <name type="scientific">Thermosulfurimonas dismutans</name>
    <dbReference type="NCBI Taxonomy" id="999894"/>
    <lineage>
        <taxon>Bacteria</taxon>
        <taxon>Pseudomonadati</taxon>
        <taxon>Thermodesulfobacteriota</taxon>
        <taxon>Thermodesulfobacteria</taxon>
        <taxon>Thermodesulfobacteriales</taxon>
        <taxon>Thermodesulfobacteriaceae</taxon>
        <taxon>Thermosulfurimonas</taxon>
    </lineage>
</organism>
<protein>
    <submittedName>
        <fullName evidence="3">Permeases of the drug/metabolite transporter (DMT) superfamily</fullName>
    </submittedName>
</protein>
<feature type="domain" description="EamA" evidence="2">
    <location>
        <begin position="2"/>
        <end position="142"/>
    </location>
</feature>
<feature type="transmembrane region" description="Helical" evidence="1">
    <location>
        <begin position="41"/>
        <end position="59"/>
    </location>
</feature>
<feature type="domain" description="EamA" evidence="2">
    <location>
        <begin position="163"/>
        <end position="297"/>
    </location>
</feature>
<keyword evidence="1" id="KW-0472">Membrane</keyword>
<dbReference type="STRING" id="999894.TDIS_2081"/>
<evidence type="ECO:0000313" key="4">
    <source>
        <dbReference type="Proteomes" id="UP000078390"/>
    </source>
</evidence>
<dbReference type="AlphaFoldDB" id="A0A179D193"/>
<evidence type="ECO:0000259" key="2">
    <source>
        <dbReference type="Pfam" id="PF00892"/>
    </source>
</evidence>
<dbReference type="InterPro" id="IPR000620">
    <property type="entry name" value="EamA_dom"/>
</dbReference>
<reference evidence="3 4" key="1">
    <citation type="submission" date="2016-04" db="EMBL/GenBank/DDBJ databases">
        <title>Genome analysis of Thermosulfurimonas dismutans, the first thermophilic sulfur-disproportionating bacterium of the phylum Thermodesulfobacteria.</title>
        <authorList>
            <person name="Mardanov A.V."/>
            <person name="Beletsky A.V."/>
            <person name="Kadnikov V.V."/>
            <person name="Slobodkin A.I."/>
            <person name="Ravin N.V."/>
        </authorList>
    </citation>
    <scope>NUCLEOTIDE SEQUENCE [LARGE SCALE GENOMIC DNA]</scope>
    <source>
        <strain evidence="3 4">S95</strain>
    </source>
</reference>